<dbReference type="Proteomes" id="UP000694255">
    <property type="component" value="Unassembled WGS sequence"/>
</dbReference>
<evidence type="ECO:0000313" key="7">
    <source>
        <dbReference type="EMBL" id="KAG7665659.1"/>
    </source>
</evidence>
<comment type="caution">
    <text evidence="7">The sequence shown here is derived from an EMBL/GenBank/DDBJ whole genome shotgun (WGS) entry which is preliminary data.</text>
</comment>
<evidence type="ECO:0000256" key="3">
    <source>
        <dbReference type="ARBA" id="ARBA00022989"/>
    </source>
</evidence>
<comment type="subcellular location">
    <subcellularLocation>
        <location evidence="1">Membrane</location>
        <topology evidence="1">Multi-pass membrane protein</topology>
    </subcellularLocation>
</comment>
<reference evidence="7 8" key="1">
    <citation type="journal article" date="2021" name="DNA Res.">
        <title>Genome analysis of Candida subhashii reveals its hybrid nature and dual mitochondrial genome conformations.</title>
        <authorList>
            <person name="Mixao V."/>
            <person name="Hegedusova E."/>
            <person name="Saus E."/>
            <person name="Pryszcz L.P."/>
            <person name="Cillingova A."/>
            <person name="Nosek J."/>
            <person name="Gabaldon T."/>
        </authorList>
    </citation>
    <scope>NUCLEOTIDE SEQUENCE [LARGE SCALE GENOMIC DNA]</scope>
    <source>
        <strain evidence="7 8">CBS 10753</strain>
    </source>
</reference>
<dbReference type="GO" id="GO:0005886">
    <property type="term" value="C:plasma membrane"/>
    <property type="evidence" value="ECO:0007669"/>
    <property type="project" value="InterPro"/>
</dbReference>
<proteinExistence type="predicted"/>
<keyword evidence="8" id="KW-1185">Reference proteome</keyword>
<dbReference type="AlphaFoldDB" id="A0A8J5V538"/>
<keyword evidence="2 6" id="KW-0812">Transmembrane</keyword>
<evidence type="ECO:0000256" key="2">
    <source>
        <dbReference type="ARBA" id="ARBA00022692"/>
    </source>
</evidence>
<name>A0A8J5V538_9ASCO</name>
<keyword evidence="3 6" id="KW-1133">Transmembrane helix</keyword>
<dbReference type="PANTHER" id="PTHR28013:SF3">
    <property type="entry name" value="PROTEIN DCV1-RELATED"/>
    <property type="match status" value="1"/>
</dbReference>
<feature type="transmembrane region" description="Helical" evidence="6">
    <location>
        <begin position="99"/>
        <end position="125"/>
    </location>
</feature>
<dbReference type="InterPro" id="IPR051380">
    <property type="entry name" value="pH-response_reg_palI/RIM9"/>
</dbReference>
<dbReference type="InterPro" id="IPR009571">
    <property type="entry name" value="SUR7/Rim9-like_fungi"/>
</dbReference>
<gene>
    <name evidence="7" type="ORF">J8A68_000865</name>
</gene>
<evidence type="ECO:0000256" key="4">
    <source>
        <dbReference type="ARBA" id="ARBA00023136"/>
    </source>
</evidence>
<dbReference type="GO" id="GO:0032153">
    <property type="term" value="C:cell division site"/>
    <property type="evidence" value="ECO:0007669"/>
    <property type="project" value="TreeGrafter"/>
</dbReference>
<evidence type="ECO:0000256" key="5">
    <source>
        <dbReference type="SAM" id="MobiDB-lite"/>
    </source>
</evidence>
<dbReference type="Pfam" id="PF06687">
    <property type="entry name" value="SUR7"/>
    <property type="match status" value="1"/>
</dbReference>
<dbReference type="RefSeq" id="XP_049265891.1">
    <property type="nucleotide sequence ID" value="XM_049410585.1"/>
</dbReference>
<feature type="transmembrane region" description="Helical" evidence="6">
    <location>
        <begin position="192"/>
        <end position="213"/>
    </location>
</feature>
<evidence type="ECO:0000256" key="6">
    <source>
        <dbReference type="SAM" id="Phobius"/>
    </source>
</evidence>
<feature type="transmembrane region" description="Helical" evidence="6">
    <location>
        <begin position="162"/>
        <end position="186"/>
    </location>
</feature>
<accession>A0A8J5V538</accession>
<protein>
    <submittedName>
        <fullName evidence="7">RIM9</fullName>
    </submittedName>
</protein>
<keyword evidence="4 6" id="KW-0472">Membrane</keyword>
<evidence type="ECO:0000256" key="1">
    <source>
        <dbReference type="ARBA" id="ARBA00004141"/>
    </source>
</evidence>
<organism evidence="7 8">
    <name type="scientific">[Candida] subhashii</name>
    <dbReference type="NCBI Taxonomy" id="561895"/>
    <lineage>
        <taxon>Eukaryota</taxon>
        <taxon>Fungi</taxon>
        <taxon>Dikarya</taxon>
        <taxon>Ascomycota</taxon>
        <taxon>Saccharomycotina</taxon>
        <taxon>Pichiomycetes</taxon>
        <taxon>Debaryomycetaceae</taxon>
        <taxon>Spathaspora</taxon>
    </lineage>
</organism>
<evidence type="ECO:0000313" key="8">
    <source>
        <dbReference type="Proteomes" id="UP000694255"/>
    </source>
</evidence>
<sequence>MYIKPLSALLGLVLVCWVIQLLPVISVPITSVLYLSYFRDYKYGVFGICDLKEQVCSEAKIGYPSLNSTFSDFTSNTDFGYDGGIILPSKVTYSISKLLVVHVLAFCFSSILIVVIILLLVINFLDQRRKSIRVSSLGDEQQQQQQHQGELKKRDLTPYFNLMLVMTLFSFLTTLLAFLADILLFIPHLSFIGWLQLIPIVSMALTTSMLCFLKRSISSRKFFDDDNNNLQHQYANDDMRMMRKNVIDHFGWNNNDNSSDDGFYVFTDGFYSTTDNQNKNLHGGRRRRSDQDSETQIPTSPFDNRGATDDDEYSIESNLGQYQDNIQLQNLRR</sequence>
<feature type="region of interest" description="Disordered" evidence="5">
    <location>
        <begin position="276"/>
        <end position="310"/>
    </location>
</feature>
<dbReference type="GeneID" id="73467666"/>
<dbReference type="PANTHER" id="PTHR28013">
    <property type="entry name" value="PROTEIN DCV1-RELATED"/>
    <property type="match status" value="1"/>
</dbReference>
<dbReference type="GO" id="GO:0035838">
    <property type="term" value="C:growing cell tip"/>
    <property type="evidence" value="ECO:0007669"/>
    <property type="project" value="TreeGrafter"/>
</dbReference>
<dbReference type="EMBL" id="JAGSYN010000048">
    <property type="protein sequence ID" value="KAG7665659.1"/>
    <property type="molecule type" value="Genomic_DNA"/>
</dbReference>
<dbReference type="OrthoDB" id="2354757at2759"/>